<dbReference type="GO" id="GO:0030527">
    <property type="term" value="F:structural constituent of chromatin"/>
    <property type="evidence" value="ECO:0007669"/>
    <property type="project" value="InterPro"/>
</dbReference>
<dbReference type="GO" id="GO:0000786">
    <property type="term" value="C:nucleosome"/>
    <property type="evidence" value="ECO:0007669"/>
    <property type="project" value="InterPro"/>
</dbReference>
<name>R7Q2R3_CHOCR</name>
<dbReference type="RefSeq" id="XP_005711843.1">
    <property type="nucleotide sequence ID" value="XM_005711786.1"/>
</dbReference>
<dbReference type="GeneID" id="17319537"/>
<accession>R7Q2R3</accession>
<dbReference type="InterPro" id="IPR000164">
    <property type="entry name" value="Histone_H3/CENP-A"/>
</dbReference>
<dbReference type="PhylomeDB" id="R7Q2R3"/>
<dbReference type="PRINTS" id="PR00622">
    <property type="entry name" value="HISTONEH3"/>
</dbReference>
<dbReference type="AlphaFoldDB" id="R7Q2R3"/>
<evidence type="ECO:0000313" key="2">
    <source>
        <dbReference type="EMBL" id="CDF32178.1"/>
    </source>
</evidence>
<dbReference type="PROSITE" id="PS00322">
    <property type="entry name" value="HISTONE_H3_1"/>
    <property type="match status" value="1"/>
</dbReference>
<protein>
    <submittedName>
        <fullName evidence="2">Uncharacterized protein</fullName>
    </submittedName>
</protein>
<feature type="region of interest" description="Disordered" evidence="1">
    <location>
        <begin position="1"/>
        <end position="23"/>
    </location>
</feature>
<proteinExistence type="predicted"/>
<dbReference type="EMBL" id="HG001459">
    <property type="protein sequence ID" value="CDF32178.1"/>
    <property type="molecule type" value="Genomic_DNA"/>
</dbReference>
<keyword evidence="3" id="KW-1185">Reference proteome</keyword>
<dbReference type="Gramene" id="CDF32178">
    <property type="protein sequence ID" value="CDF32178"/>
    <property type="gene ID" value="CHC_T00001405001"/>
</dbReference>
<dbReference type="GO" id="GO:0003677">
    <property type="term" value="F:DNA binding"/>
    <property type="evidence" value="ECO:0007669"/>
    <property type="project" value="InterPro"/>
</dbReference>
<dbReference type="Proteomes" id="UP000012073">
    <property type="component" value="Unassembled WGS sequence"/>
</dbReference>
<gene>
    <name evidence="2" type="ORF">CHC_T00001405001</name>
</gene>
<evidence type="ECO:0000256" key="1">
    <source>
        <dbReference type="SAM" id="MobiDB-lite"/>
    </source>
</evidence>
<evidence type="ECO:0000313" key="3">
    <source>
        <dbReference type="Proteomes" id="UP000012073"/>
    </source>
</evidence>
<sequence length="187" mass="21636">MVKTKQTARRSTGGKAPRKQLASKAARVSVEELNARERIIWLLSQRTDVMKVSKNEEASPRFPYHVWVGTRLTRYDLDLTEMLRLFGRHVLVHISARGKHGVSVDEFSRVGLTESIDAERAYDHVEDETWNIESICYDKLANKYVAIDVRDKSKHAILLYTLQVCGGNNFDSHTRKFFALFFMRDFL</sequence>
<organism evidence="2 3">
    <name type="scientific">Chondrus crispus</name>
    <name type="common">Carrageen Irish moss</name>
    <name type="synonym">Polymorpha crispa</name>
    <dbReference type="NCBI Taxonomy" id="2769"/>
    <lineage>
        <taxon>Eukaryota</taxon>
        <taxon>Rhodophyta</taxon>
        <taxon>Florideophyceae</taxon>
        <taxon>Rhodymeniophycidae</taxon>
        <taxon>Gigartinales</taxon>
        <taxon>Gigartinaceae</taxon>
        <taxon>Chondrus</taxon>
    </lineage>
</organism>
<dbReference type="STRING" id="2769.R7Q2R3"/>
<dbReference type="KEGG" id="ccp:CHC_T00001405001"/>
<reference evidence="3" key="1">
    <citation type="journal article" date="2013" name="Proc. Natl. Acad. Sci. U.S.A.">
        <title>Genome structure and metabolic features in the red seaweed Chondrus crispus shed light on evolution of the Archaeplastida.</title>
        <authorList>
            <person name="Collen J."/>
            <person name="Porcel B."/>
            <person name="Carre W."/>
            <person name="Ball S.G."/>
            <person name="Chaparro C."/>
            <person name="Tonon T."/>
            <person name="Barbeyron T."/>
            <person name="Michel G."/>
            <person name="Noel B."/>
            <person name="Valentin K."/>
            <person name="Elias M."/>
            <person name="Artiguenave F."/>
            <person name="Arun A."/>
            <person name="Aury J.M."/>
            <person name="Barbosa-Neto J.F."/>
            <person name="Bothwell J.H."/>
            <person name="Bouget F.Y."/>
            <person name="Brillet L."/>
            <person name="Cabello-Hurtado F."/>
            <person name="Capella-Gutierrez S."/>
            <person name="Charrier B."/>
            <person name="Cladiere L."/>
            <person name="Cock J.M."/>
            <person name="Coelho S.M."/>
            <person name="Colleoni C."/>
            <person name="Czjzek M."/>
            <person name="Da Silva C."/>
            <person name="Delage L."/>
            <person name="Denoeud F."/>
            <person name="Deschamps P."/>
            <person name="Dittami S.M."/>
            <person name="Gabaldon T."/>
            <person name="Gachon C.M."/>
            <person name="Groisillier A."/>
            <person name="Herve C."/>
            <person name="Jabbari K."/>
            <person name="Katinka M."/>
            <person name="Kloareg B."/>
            <person name="Kowalczyk N."/>
            <person name="Labadie K."/>
            <person name="Leblanc C."/>
            <person name="Lopez P.J."/>
            <person name="McLachlan D.H."/>
            <person name="Meslet-Cladiere L."/>
            <person name="Moustafa A."/>
            <person name="Nehr Z."/>
            <person name="Nyvall Collen P."/>
            <person name="Panaud O."/>
            <person name="Partensky F."/>
            <person name="Poulain J."/>
            <person name="Rensing S.A."/>
            <person name="Rousvoal S."/>
            <person name="Samson G."/>
            <person name="Symeonidi A."/>
            <person name="Weissenbach J."/>
            <person name="Zambounis A."/>
            <person name="Wincker P."/>
            <person name="Boyen C."/>
        </authorList>
    </citation>
    <scope>NUCLEOTIDE SEQUENCE [LARGE SCALE GENOMIC DNA]</scope>
    <source>
        <strain evidence="3">cv. Stackhouse</strain>
    </source>
</reference>